<dbReference type="OrthoDB" id="3061905at2759"/>
<name>A0A4Y7PKL7_9AGAM</name>
<dbReference type="Proteomes" id="UP000294933">
    <property type="component" value="Unassembled WGS sequence"/>
</dbReference>
<keyword evidence="1" id="KW-1133">Transmembrane helix</keyword>
<evidence type="ECO:0000256" key="1">
    <source>
        <dbReference type="SAM" id="Phobius"/>
    </source>
</evidence>
<dbReference type="PANTHER" id="PTHR14379">
    <property type="entry name" value="LIMKAIN B LKAP"/>
    <property type="match status" value="1"/>
</dbReference>
<dbReference type="GO" id="GO:0005777">
    <property type="term" value="C:peroxisome"/>
    <property type="evidence" value="ECO:0007669"/>
    <property type="project" value="InterPro"/>
</dbReference>
<protein>
    <recommendedName>
        <fullName evidence="2">NYN domain-containing protein</fullName>
    </recommendedName>
</protein>
<dbReference type="GO" id="GO:1905762">
    <property type="term" value="F:CCR4-NOT complex binding"/>
    <property type="evidence" value="ECO:0007669"/>
    <property type="project" value="TreeGrafter"/>
</dbReference>
<reference evidence="3 4" key="1">
    <citation type="submission" date="2018-06" db="EMBL/GenBank/DDBJ databases">
        <title>A transcriptomic atlas of mushroom development highlights an independent origin of complex multicellularity.</title>
        <authorList>
            <consortium name="DOE Joint Genome Institute"/>
            <person name="Krizsan K."/>
            <person name="Almasi E."/>
            <person name="Merenyi Z."/>
            <person name="Sahu N."/>
            <person name="Viragh M."/>
            <person name="Koszo T."/>
            <person name="Mondo S."/>
            <person name="Kiss B."/>
            <person name="Balint B."/>
            <person name="Kues U."/>
            <person name="Barry K."/>
            <person name="Hegedus J.C."/>
            <person name="Henrissat B."/>
            <person name="Johnson J."/>
            <person name="Lipzen A."/>
            <person name="Ohm R."/>
            <person name="Nagy I."/>
            <person name="Pangilinan J."/>
            <person name="Yan J."/>
            <person name="Xiong Y."/>
            <person name="Grigoriev I.V."/>
            <person name="Hibbett D.S."/>
            <person name="Nagy L.G."/>
        </authorList>
    </citation>
    <scope>NUCLEOTIDE SEQUENCE [LARGE SCALE GENOMIC DNA]</scope>
    <source>
        <strain evidence="3 4">SZMC22713</strain>
    </source>
</reference>
<dbReference type="EMBL" id="ML170278">
    <property type="protein sequence ID" value="TDL15372.1"/>
    <property type="molecule type" value="Genomic_DNA"/>
</dbReference>
<evidence type="ECO:0000313" key="3">
    <source>
        <dbReference type="EMBL" id="TDL15372.1"/>
    </source>
</evidence>
<feature type="domain" description="NYN" evidence="2">
    <location>
        <begin position="8"/>
        <end position="132"/>
    </location>
</feature>
<dbReference type="PANTHER" id="PTHR14379:SF3">
    <property type="entry name" value="MEIOSIS REGULATOR AND MRNA STABILITY FACTOR 1"/>
    <property type="match status" value="1"/>
</dbReference>
<organism evidence="3 4">
    <name type="scientific">Rickenella mellea</name>
    <dbReference type="NCBI Taxonomy" id="50990"/>
    <lineage>
        <taxon>Eukaryota</taxon>
        <taxon>Fungi</taxon>
        <taxon>Dikarya</taxon>
        <taxon>Basidiomycota</taxon>
        <taxon>Agaricomycotina</taxon>
        <taxon>Agaricomycetes</taxon>
        <taxon>Hymenochaetales</taxon>
        <taxon>Rickenellaceae</taxon>
        <taxon>Rickenella</taxon>
    </lineage>
</organism>
<dbReference type="Gene3D" id="3.40.50.1010">
    <property type="entry name" value="5'-nuclease"/>
    <property type="match status" value="1"/>
</dbReference>
<sequence length="490" mass="53347">YTYGLWEENCHPPSNASGYDIVDKIRQALDTYGSIIHFKAYLDVSLSAGPKSAKLYSELQDAGVTLAHCPHSGRKDVVDKMLLVDMISYTLYNPSPLTIVLITGDRDFSYGISTLRLRGYGVVVIVPPSAHKCILSIATSVLKWQSDVIDAVVGTTEGLNAEKDVWVIKPPSSHCTDCGHHRHPTSQRVEVAATNVDSAFIEIHSPKSETGRMSDLCGFKFIQMLFLIFNVIAYVWNVCCGILTVVWGISDSAEDNDVPLAKDVDISVVENALSHSRSEAEYLDEKLTNGLRIPKLEAFSQLSPKDEIGITSQKLTASAYPCILVDDELYYDAPETQEVLVNSDNGPKSCNIGEVNSKTHESRDNLGINSCMETPAASAVMLAIHPVHESSASSASMASSASTSTVVSRQVADSIFADPPFRPLIQILNIFPEKKINRGLLGAWLAKQDPGIYKKAGVTKFKTYIEAAVSKGYVIVENESVALASNINNL</sequence>
<dbReference type="VEuPathDB" id="FungiDB:BD410DRAFT_122520"/>
<dbReference type="GO" id="GO:0010468">
    <property type="term" value="P:regulation of gene expression"/>
    <property type="evidence" value="ECO:0007669"/>
    <property type="project" value="InterPro"/>
</dbReference>
<evidence type="ECO:0000313" key="4">
    <source>
        <dbReference type="Proteomes" id="UP000294933"/>
    </source>
</evidence>
<dbReference type="CDD" id="cd10910">
    <property type="entry name" value="PIN_limkain_b1_N_like"/>
    <property type="match status" value="1"/>
</dbReference>
<keyword evidence="1" id="KW-0812">Transmembrane</keyword>
<feature type="transmembrane region" description="Helical" evidence="1">
    <location>
        <begin position="221"/>
        <end position="249"/>
    </location>
</feature>
<dbReference type="AlphaFoldDB" id="A0A4Y7PKL7"/>
<evidence type="ECO:0000259" key="2">
    <source>
        <dbReference type="Pfam" id="PF01936"/>
    </source>
</evidence>
<dbReference type="GO" id="GO:0004540">
    <property type="term" value="F:RNA nuclease activity"/>
    <property type="evidence" value="ECO:0007669"/>
    <property type="project" value="InterPro"/>
</dbReference>
<dbReference type="STRING" id="50990.A0A4Y7PKL7"/>
<dbReference type="InterPro" id="IPR021139">
    <property type="entry name" value="NYN"/>
</dbReference>
<keyword evidence="1" id="KW-0472">Membrane</keyword>
<proteinExistence type="predicted"/>
<gene>
    <name evidence="3" type="ORF">BD410DRAFT_122520</name>
</gene>
<keyword evidence="4" id="KW-1185">Reference proteome</keyword>
<accession>A0A4Y7PKL7</accession>
<feature type="non-terminal residue" evidence="3">
    <location>
        <position position="1"/>
    </location>
</feature>
<dbReference type="Pfam" id="PF01936">
    <property type="entry name" value="NYN"/>
    <property type="match status" value="1"/>
</dbReference>
<dbReference type="InterPro" id="IPR024768">
    <property type="entry name" value="Marf1"/>
</dbReference>